<feature type="region of interest" description="Disordered" evidence="1">
    <location>
        <begin position="42"/>
        <end position="63"/>
    </location>
</feature>
<evidence type="ECO:0000256" key="1">
    <source>
        <dbReference type="SAM" id="MobiDB-lite"/>
    </source>
</evidence>
<name>A0A2X0INT0_9ACTN</name>
<dbReference type="OrthoDB" id="4828144at2"/>
<evidence type="ECO:0000313" key="4">
    <source>
        <dbReference type="Proteomes" id="UP000248889"/>
    </source>
</evidence>
<reference evidence="3 4" key="1">
    <citation type="submission" date="2018-06" db="EMBL/GenBank/DDBJ databases">
        <title>Streptacidiphilus pinicola sp. nov., isolated from pine grove soil.</title>
        <authorList>
            <person name="Roh S.G."/>
            <person name="Park S."/>
            <person name="Kim M.-K."/>
            <person name="Yun B.-R."/>
            <person name="Park J."/>
            <person name="Kim M.J."/>
            <person name="Kim Y.S."/>
            <person name="Kim S.B."/>
        </authorList>
    </citation>
    <scope>NUCLEOTIDE SEQUENCE [LARGE SCALE GENOMIC DNA]</scope>
    <source>
        <strain evidence="3 4">MMS16-CNU450</strain>
    </source>
</reference>
<dbReference type="EMBL" id="QKYN01000020">
    <property type="protein sequence ID" value="RAG86844.1"/>
    <property type="molecule type" value="Genomic_DNA"/>
</dbReference>
<evidence type="ECO:0000259" key="2">
    <source>
        <dbReference type="Pfam" id="PF08940"/>
    </source>
</evidence>
<dbReference type="Gene3D" id="2.30.30.440">
    <property type="entry name" value="Domain of unknown function DUF1918"/>
    <property type="match status" value="1"/>
</dbReference>
<dbReference type="RefSeq" id="WP_111499538.1">
    <property type="nucleotide sequence ID" value="NZ_QKYN01000020.1"/>
</dbReference>
<accession>A0A2X0INT0</accession>
<dbReference type="AlphaFoldDB" id="A0A2X0INT0"/>
<dbReference type="Proteomes" id="UP000248889">
    <property type="component" value="Unassembled WGS sequence"/>
</dbReference>
<sequence length="73" mass="7753">MQAARGDWLVMQGRAAAYGKVAKVTEVLGDAGAPPYRVQYPDGRTAVVGPGPGSQIRSTKQRVETIHPDAAYL</sequence>
<organism evidence="3 4">
    <name type="scientific">Streptacidiphilus pinicola</name>
    <dbReference type="NCBI Taxonomy" id="2219663"/>
    <lineage>
        <taxon>Bacteria</taxon>
        <taxon>Bacillati</taxon>
        <taxon>Actinomycetota</taxon>
        <taxon>Actinomycetes</taxon>
        <taxon>Kitasatosporales</taxon>
        <taxon>Streptomycetaceae</taxon>
        <taxon>Streptacidiphilus</taxon>
    </lineage>
</organism>
<dbReference type="SUPFAM" id="SSF50118">
    <property type="entry name" value="Cell growth inhibitor/plasmid maintenance toxic component"/>
    <property type="match status" value="1"/>
</dbReference>
<proteinExistence type="predicted"/>
<gene>
    <name evidence="3" type="ORF">DN069_04765</name>
</gene>
<feature type="domain" description="DUF1918" evidence="2">
    <location>
        <begin position="1"/>
        <end position="56"/>
    </location>
</feature>
<dbReference type="InterPro" id="IPR015035">
    <property type="entry name" value="DUF1918"/>
</dbReference>
<dbReference type="Pfam" id="PF08940">
    <property type="entry name" value="DUF1918"/>
    <property type="match status" value="1"/>
</dbReference>
<comment type="caution">
    <text evidence="3">The sequence shown here is derived from an EMBL/GenBank/DDBJ whole genome shotgun (WGS) entry which is preliminary data.</text>
</comment>
<keyword evidence="4" id="KW-1185">Reference proteome</keyword>
<protein>
    <submittedName>
        <fullName evidence="3">DUF1918 domain-containing protein</fullName>
    </submittedName>
</protein>
<evidence type="ECO:0000313" key="3">
    <source>
        <dbReference type="EMBL" id="RAG86844.1"/>
    </source>
</evidence>